<evidence type="ECO:0000313" key="7">
    <source>
        <dbReference type="Proteomes" id="UP000818603"/>
    </source>
</evidence>
<comment type="caution">
    <text evidence="4">The sequence shown here is derived from an EMBL/GenBank/DDBJ whole genome shotgun (WGS) entry which is preliminary data.</text>
</comment>
<evidence type="ECO:0000313" key="5">
    <source>
        <dbReference type="EMBL" id="NHK28628.1"/>
    </source>
</evidence>
<feature type="region of interest" description="Disordered" evidence="3">
    <location>
        <begin position="1"/>
        <end position="25"/>
    </location>
</feature>
<protein>
    <submittedName>
        <fullName evidence="4 5">Methyltransferase</fullName>
        <ecNumber evidence="5">2.1.1.171</ecNumber>
    </submittedName>
</protein>
<proteinExistence type="predicted"/>
<sequence>MRIIGGQHKGRGLISPKGLSTRPTTDRVRESLYNILENGRGVDFEGLRVIDLFAGSGALGLEAMSRGASFCLFVETDAEARGVIRDNVEALSLFGNTRIHRRSATDLGTKPAGVGAPFDVAFLDAPYNKTGGNDLTGPALAALRDGNWLSDAALVIVEQSTREKRSVPDGYVEDDRRIFGDTQIGFLFRKG</sequence>
<dbReference type="EMBL" id="BMGZ01000002">
    <property type="protein sequence ID" value="GGH99047.1"/>
    <property type="molecule type" value="Genomic_DNA"/>
</dbReference>
<dbReference type="AlphaFoldDB" id="A0A8J3EPN8"/>
<dbReference type="GO" id="GO:0052913">
    <property type="term" value="F:16S rRNA (guanine(966)-N(2))-methyltransferase activity"/>
    <property type="evidence" value="ECO:0007669"/>
    <property type="project" value="UniProtKB-EC"/>
</dbReference>
<dbReference type="EMBL" id="VCJR02000002">
    <property type="protein sequence ID" value="NHK28628.1"/>
    <property type="molecule type" value="Genomic_DNA"/>
</dbReference>
<reference evidence="4" key="1">
    <citation type="journal article" date="2014" name="Int. J. Syst. Evol. Microbiol.">
        <title>Complete genome sequence of Corynebacterium casei LMG S-19264T (=DSM 44701T), isolated from a smear-ripened cheese.</title>
        <authorList>
            <consortium name="US DOE Joint Genome Institute (JGI-PGF)"/>
            <person name="Walter F."/>
            <person name="Albersmeier A."/>
            <person name="Kalinowski J."/>
            <person name="Ruckert C."/>
        </authorList>
    </citation>
    <scope>NUCLEOTIDE SEQUENCE</scope>
    <source>
        <strain evidence="4">CGMCC 1.14984</strain>
    </source>
</reference>
<evidence type="ECO:0000313" key="6">
    <source>
        <dbReference type="Proteomes" id="UP000621856"/>
    </source>
</evidence>
<dbReference type="PANTHER" id="PTHR43542">
    <property type="entry name" value="METHYLTRANSFERASE"/>
    <property type="match status" value="1"/>
</dbReference>
<keyword evidence="1 4" id="KW-0489">Methyltransferase</keyword>
<keyword evidence="2 5" id="KW-0808">Transferase</keyword>
<keyword evidence="7" id="KW-1185">Reference proteome</keyword>
<accession>A0A8J3EPN8</accession>
<dbReference type="PANTHER" id="PTHR43542:SF1">
    <property type="entry name" value="METHYLTRANSFERASE"/>
    <property type="match status" value="1"/>
</dbReference>
<organism evidence="4 6">
    <name type="scientific">Aquisalinus luteolus</name>
    <dbReference type="NCBI Taxonomy" id="1566827"/>
    <lineage>
        <taxon>Bacteria</taxon>
        <taxon>Pseudomonadati</taxon>
        <taxon>Pseudomonadota</taxon>
        <taxon>Alphaproteobacteria</taxon>
        <taxon>Parvularculales</taxon>
        <taxon>Parvularculaceae</taxon>
        <taxon>Aquisalinus</taxon>
    </lineage>
</organism>
<name>A0A8J3EPN8_9PROT</name>
<dbReference type="Pfam" id="PF03602">
    <property type="entry name" value="Cons_hypoth95"/>
    <property type="match status" value="1"/>
</dbReference>
<gene>
    <name evidence="5" type="primary">rsmD</name>
    <name evidence="5" type="ORF">FF098_011980</name>
    <name evidence="4" type="ORF">GCM10011355_24080</name>
</gene>
<dbReference type="NCBIfam" id="TIGR00095">
    <property type="entry name" value="16S rRNA (guanine(966)-N(2))-methyltransferase RsmD"/>
    <property type="match status" value="1"/>
</dbReference>
<dbReference type="RefSeq" id="WP_155140787.1">
    <property type="nucleotide sequence ID" value="NZ_BMGZ01000002.1"/>
</dbReference>
<dbReference type="Proteomes" id="UP000621856">
    <property type="component" value="Unassembled WGS sequence"/>
</dbReference>
<dbReference type="InterPro" id="IPR004398">
    <property type="entry name" value="RNA_MeTrfase_RsmD"/>
</dbReference>
<evidence type="ECO:0000256" key="2">
    <source>
        <dbReference type="ARBA" id="ARBA00022679"/>
    </source>
</evidence>
<evidence type="ECO:0000256" key="1">
    <source>
        <dbReference type="ARBA" id="ARBA00022603"/>
    </source>
</evidence>
<dbReference type="SUPFAM" id="SSF53335">
    <property type="entry name" value="S-adenosyl-L-methionine-dependent methyltransferases"/>
    <property type="match status" value="1"/>
</dbReference>
<evidence type="ECO:0000313" key="4">
    <source>
        <dbReference type="EMBL" id="GGH99047.1"/>
    </source>
</evidence>
<reference evidence="5 7" key="2">
    <citation type="submission" date="2020-02" db="EMBL/GenBank/DDBJ databases">
        <title>Genome sequence of Parvularcula flava strain NH6-79.</title>
        <authorList>
            <person name="Abdul Karim M.H."/>
            <person name="Lam M.Q."/>
            <person name="Chen S.J."/>
            <person name="Yahya A."/>
            <person name="Shahir S."/>
            <person name="Shamsir M.S."/>
            <person name="Chong C.S."/>
        </authorList>
    </citation>
    <scope>NUCLEOTIDE SEQUENCE [LARGE SCALE GENOMIC DNA]</scope>
    <source>
        <strain evidence="5 7">NH6-79</strain>
    </source>
</reference>
<dbReference type="EC" id="2.1.1.171" evidence="5"/>
<reference evidence="4" key="3">
    <citation type="submission" date="2020-09" db="EMBL/GenBank/DDBJ databases">
        <authorList>
            <person name="Sun Q."/>
            <person name="Zhou Y."/>
        </authorList>
    </citation>
    <scope>NUCLEOTIDE SEQUENCE</scope>
    <source>
        <strain evidence="4">CGMCC 1.14984</strain>
    </source>
</reference>
<evidence type="ECO:0000256" key="3">
    <source>
        <dbReference type="SAM" id="MobiDB-lite"/>
    </source>
</evidence>
<dbReference type="Proteomes" id="UP000818603">
    <property type="component" value="Unassembled WGS sequence"/>
</dbReference>
<dbReference type="PIRSF" id="PIRSF004553">
    <property type="entry name" value="CHP00095"/>
    <property type="match status" value="1"/>
</dbReference>
<dbReference type="CDD" id="cd02440">
    <property type="entry name" value="AdoMet_MTases"/>
    <property type="match status" value="1"/>
</dbReference>
<dbReference type="InterPro" id="IPR029063">
    <property type="entry name" value="SAM-dependent_MTases_sf"/>
</dbReference>
<dbReference type="Gene3D" id="3.40.50.150">
    <property type="entry name" value="Vaccinia Virus protein VP39"/>
    <property type="match status" value="1"/>
</dbReference>